<proteinExistence type="predicted"/>
<name>T1IW97_STRMM</name>
<feature type="compositionally biased region" description="Acidic residues" evidence="1">
    <location>
        <begin position="114"/>
        <end position="127"/>
    </location>
</feature>
<feature type="compositionally biased region" description="Basic and acidic residues" evidence="1">
    <location>
        <begin position="104"/>
        <end position="113"/>
    </location>
</feature>
<evidence type="ECO:0000256" key="2">
    <source>
        <dbReference type="SAM" id="SignalP"/>
    </source>
</evidence>
<evidence type="ECO:0000256" key="1">
    <source>
        <dbReference type="SAM" id="MobiDB-lite"/>
    </source>
</evidence>
<protein>
    <recommendedName>
        <fullName evidence="5">Secreted protein</fullName>
    </recommendedName>
</protein>
<keyword evidence="4" id="KW-1185">Reference proteome</keyword>
<feature type="chain" id="PRO_5004579638" description="Secreted protein" evidence="2">
    <location>
        <begin position="20"/>
        <end position="127"/>
    </location>
</feature>
<reference evidence="3" key="2">
    <citation type="submission" date="2015-02" db="UniProtKB">
        <authorList>
            <consortium name="EnsemblMetazoa"/>
        </authorList>
    </citation>
    <scope>IDENTIFICATION</scope>
</reference>
<evidence type="ECO:0000313" key="3">
    <source>
        <dbReference type="EnsemblMetazoa" id="SMAR005461-PA"/>
    </source>
</evidence>
<dbReference type="HOGENOM" id="CLU_1973291_0_0_1"/>
<feature type="signal peptide" evidence="2">
    <location>
        <begin position="1"/>
        <end position="19"/>
    </location>
</feature>
<reference evidence="4" key="1">
    <citation type="submission" date="2011-05" db="EMBL/GenBank/DDBJ databases">
        <authorList>
            <person name="Richards S.R."/>
            <person name="Qu J."/>
            <person name="Jiang H."/>
            <person name="Jhangiani S.N."/>
            <person name="Agravi P."/>
            <person name="Goodspeed R."/>
            <person name="Gross S."/>
            <person name="Mandapat C."/>
            <person name="Jackson L."/>
            <person name="Mathew T."/>
            <person name="Pu L."/>
            <person name="Thornton R."/>
            <person name="Saada N."/>
            <person name="Wilczek-Boney K.B."/>
            <person name="Lee S."/>
            <person name="Kovar C."/>
            <person name="Wu Y."/>
            <person name="Scherer S.E."/>
            <person name="Worley K.C."/>
            <person name="Muzny D.M."/>
            <person name="Gibbs R."/>
        </authorList>
    </citation>
    <scope>NUCLEOTIDE SEQUENCE</scope>
    <source>
        <strain evidence="4">Brora</strain>
    </source>
</reference>
<dbReference type="EnsemblMetazoa" id="SMAR005461-RA">
    <property type="protein sequence ID" value="SMAR005461-PA"/>
    <property type="gene ID" value="SMAR005461"/>
</dbReference>
<dbReference type="AlphaFoldDB" id="T1IW97"/>
<keyword evidence="2" id="KW-0732">Signal</keyword>
<evidence type="ECO:0000313" key="4">
    <source>
        <dbReference type="Proteomes" id="UP000014500"/>
    </source>
</evidence>
<feature type="region of interest" description="Disordered" evidence="1">
    <location>
        <begin position="24"/>
        <end position="127"/>
    </location>
</feature>
<sequence>MCKAQFVFCLLVVISYAFAASLESVSGSSAQHDDGNTGLPLENLTEPQLKITPFLHLQSSHDSSTKKSLNTGIQNDEADDNDEEENAPDESDEEDEDDDDDYDESRPKSKNIDEDASYDSTYDDADK</sequence>
<feature type="compositionally biased region" description="Acidic residues" evidence="1">
    <location>
        <begin position="76"/>
        <end position="103"/>
    </location>
</feature>
<evidence type="ECO:0008006" key="5">
    <source>
        <dbReference type="Google" id="ProtNLM"/>
    </source>
</evidence>
<dbReference type="EMBL" id="JH431612">
    <property type="status" value="NOT_ANNOTATED_CDS"/>
    <property type="molecule type" value="Genomic_DNA"/>
</dbReference>
<dbReference type="Proteomes" id="UP000014500">
    <property type="component" value="Unassembled WGS sequence"/>
</dbReference>
<feature type="compositionally biased region" description="Polar residues" evidence="1">
    <location>
        <begin position="57"/>
        <end position="74"/>
    </location>
</feature>
<organism evidence="3 4">
    <name type="scientific">Strigamia maritima</name>
    <name type="common">European centipede</name>
    <name type="synonym">Geophilus maritimus</name>
    <dbReference type="NCBI Taxonomy" id="126957"/>
    <lineage>
        <taxon>Eukaryota</taxon>
        <taxon>Metazoa</taxon>
        <taxon>Ecdysozoa</taxon>
        <taxon>Arthropoda</taxon>
        <taxon>Myriapoda</taxon>
        <taxon>Chilopoda</taxon>
        <taxon>Pleurostigmophora</taxon>
        <taxon>Geophilomorpha</taxon>
        <taxon>Linotaeniidae</taxon>
        <taxon>Strigamia</taxon>
    </lineage>
</organism>
<accession>T1IW97</accession>